<feature type="region of interest" description="Disordered" evidence="1">
    <location>
        <begin position="80"/>
        <end position="137"/>
    </location>
</feature>
<feature type="compositionally biased region" description="Basic and acidic residues" evidence="1">
    <location>
        <begin position="105"/>
        <end position="116"/>
    </location>
</feature>
<dbReference type="AlphaFoldDB" id="A0A2H3JVQ0"/>
<evidence type="ECO:0000256" key="1">
    <source>
        <dbReference type="SAM" id="MobiDB-lite"/>
    </source>
</evidence>
<keyword evidence="3" id="KW-1185">Reference proteome</keyword>
<gene>
    <name evidence="2" type="ORF">WOLCODRAFT_154105</name>
</gene>
<name>A0A2H3JVQ0_WOLCO</name>
<sequence length="137" mass="15261">MREPLESTESIELGRFHESWDRCDDGTYRHAFPEGPGHHSPSPISEARAIGKALRKPHVSAHMYRDSWMCIARMARAGFERPAESVPARRPTPAAFMRRSSRQRRPLDGVENDARSDQLCGTTPGRVQAAACPHSAA</sequence>
<dbReference type="Proteomes" id="UP000218811">
    <property type="component" value="Unassembled WGS sequence"/>
</dbReference>
<reference evidence="2 3" key="1">
    <citation type="journal article" date="2012" name="Science">
        <title>The Paleozoic origin of enzymatic lignin decomposition reconstructed from 31 fungal genomes.</title>
        <authorList>
            <person name="Floudas D."/>
            <person name="Binder M."/>
            <person name="Riley R."/>
            <person name="Barry K."/>
            <person name="Blanchette R.A."/>
            <person name="Henrissat B."/>
            <person name="Martinez A.T."/>
            <person name="Otillar R."/>
            <person name="Spatafora J.W."/>
            <person name="Yadav J.S."/>
            <person name="Aerts A."/>
            <person name="Benoit I."/>
            <person name="Boyd A."/>
            <person name="Carlson A."/>
            <person name="Copeland A."/>
            <person name="Coutinho P.M."/>
            <person name="de Vries R.P."/>
            <person name="Ferreira P."/>
            <person name="Findley K."/>
            <person name="Foster B."/>
            <person name="Gaskell J."/>
            <person name="Glotzer D."/>
            <person name="Gorecki P."/>
            <person name="Heitman J."/>
            <person name="Hesse C."/>
            <person name="Hori C."/>
            <person name="Igarashi K."/>
            <person name="Jurgens J.A."/>
            <person name="Kallen N."/>
            <person name="Kersten P."/>
            <person name="Kohler A."/>
            <person name="Kuees U."/>
            <person name="Kumar T.K.A."/>
            <person name="Kuo A."/>
            <person name="LaButti K."/>
            <person name="Larrondo L.F."/>
            <person name="Lindquist E."/>
            <person name="Ling A."/>
            <person name="Lombard V."/>
            <person name="Lucas S."/>
            <person name="Lundell T."/>
            <person name="Martin R."/>
            <person name="McLaughlin D.J."/>
            <person name="Morgenstern I."/>
            <person name="Morin E."/>
            <person name="Murat C."/>
            <person name="Nagy L.G."/>
            <person name="Nolan M."/>
            <person name="Ohm R.A."/>
            <person name="Patyshakuliyeva A."/>
            <person name="Rokas A."/>
            <person name="Ruiz-Duenas F.J."/>
            <person name="Sabat G."/>
            <person name="Salamov A."/>
            <person name="Samejima M."/>
            <person name="Schmutz J."/>
            <person name="Slot J.C."/>
            <person name="St John F."/>
            <person name="Stenlid J."/>
            <person name="Sun H."/>
            <person name="Sun S."/>
            <person name="Syed K."/>
            <person name="Tsang A."/>
            <person name="Wiebenga A."/>
            <person name="Young D."/>
            <person name="Pisabarro A."/>
            <person name="Eastwood D.C."/>
            <person name="Martin F."/>
            <person name="Cullen D."/>
            <person name="Grigoriev I.V."/>
            <person name="Hibbett D.S."/>
        </authorList>
    </citation>
    <scope>NUCLEOTIDE SEQUENCE [LARGE SCALE GENOMIC DNA]</scope>
    <source>
        <strain evidence="2 3">MD-104</strain>
    </source>
</reference>
<dbReference type="EMBL" id="KB468157">
    <property type="protein sequence ID" value="PCH44063.1"/>
    <property type="molecule type" value="Genomic_DNA"/>
</dbReference>
<proteinExistence type="predicted"/>
<accession>A0A2H3JVQ0</accession>
<protein>
    <submittedName>
        <fullName evidence="2">Uncharacterized protein</fullName>
    </submittedName>
</protein>
<organism evidence="2 3">
    <name type="scientific">Wolfiporia cocos (strain MD-104)</name>
    <name type="common">Brown rot fungus</name>
    <dbReference type="NCBI Taxonomy" id="742152"/>
    <lineage>
        <taxon>Eukaryota</taxon>
        <taxon>Fungi</taxon>
        <taxon>Dikarya</taxon>
        <taxon>Basidiomycota</taxon>
        <taxon>Agaricomycotina</taxon>
        <taxon>Agaricomycetes</taxon>
        <taxon>Polyporales</taxon>
        <taxon>Phaeolaceae</taxon>
        <taxon>Wolfiporia</taxon>
    </lineage>
</organism>
<evidence type="ECO:0000313" key="3">
    <source>
        <dbReference type="Proteomes" id="UP000218811"/>
    </source>
</evidence>
<evidence type="ECO:0000313" key="2">
    <source>
        <dbReference type="EMBL" id="PCH44063.1"/>
    </source>
</evidence>